<dbReference type="EMBL" id="WVTA01000017">
    <property type="protein sequence ID" value="KAK3201168.1"/>
    <property type="molecule type" value="Genomic_DNA"/>
</dbReference>
<gene>
    <name evidence="3" type="ORF">GRF29_213g1235561</name>
</gene>
<feature type="transmembrane region" description="Helical" evidence="1">
    <location>
        <begin position="58"/>
        <end position="81"/>
    </location>
</feature>
<sequence>MHRAVPALISLLLAAILGVAAQAHFTARFTPGLAAQIDDIARMSWRATHVDELLSFNYFKLFFGTFDALVAILLCGSFFSYSSLISLQFDMYVDLQIVPKNDGGGLNSGNGSSIFFNASISNPPTGPDIPLFARFSLALSSDAILCATYFFFILFTTKSLFGL</sequence>
<evidence type="ECO:0000313" key="4">
    <source>
        <dbReference type="Proteomes" id="UP001280581"/>
    </source>
</evidence>
<feature type="signal peptide" evidence="2">
    <location>
        <begin position="1"/>
        <end position="21"/>
    </location>
</feature>
<feature type="chain" id="PRO_5042993377" evidence="2">
    <location>
        <begin position="22"/>
        <end position="163"/>
    </location>
</feature>
<keyword evidence="1" id="KW-1133">Transmembrane helix</keyword>
<reference evidence="3 4" key="1">
    <citation type="submission" date="2021-02" db="EMBL/GenBank/DDBJ databases">
        <title>Genome assembly of Pseudopithomyces chartarum.</title>
        <authorList>
            <person name="Jauregui R."/>
            <person name="Singh J."/>
            <person name="Voisey C."/>
        </authorList>
    </citation>
    <scope>NUCLEOTIDE SEQUENCE [LARGE SCALE GENOMIC DNA]</scope>
    <source>
        <strain evidence="3 4">AGR01</strain>
    </source>
</reference>
<evidence type="ECO:0000313" key="3">
    <source>
        <dbReference type="EMBL" id="KAK3201168.1"/>
    </source>
</evidence>
<protein>
    <submittedName>
        <fullName evidence="3">Uncharacterized protein</fullName>
    </submittedName>
</protein>
<keyword evidence="4" id="KW-1185">Reference proteome</keyword>
<evidence type="ECO:0000256" key="2">
    <source>
        <dbReference type="SAM" id="SignalP"/>
    </source>
</evidence>
<keyword evidence="1" id="KW-0812">Transmembrane</keyword>
<dbReference type="AlphaFoldDB" id="A0AAN6LMY1"/>
<accession>A0AAN6LMY1</accession>
<dbReference type="Proteomes" id="UP001280581">
    <property type="component" value="Unassembled WGS sequence"/>
</dbReference>
<feature type="transmembrane region" description="Helical" evidence="1">
    <location>
        <begin position="131"/>
        <end position="155"/>
    </location>
</feature>
<comment type="caution">
    <text evidence="3">The sequence shown here is derived from an EMBL/GenBank/DDBJ whole genome shotgun (WGS) entry which is preliminary data.</text>
</comment>
<keyword evidence="1" id="KW-0472">Membrane</keyword>
<keyword evidence="2" id="KW-0732">Signal</keyword>
<name>A0AAN6LMY1_9PLEO</name>
<proteinExistence type="predicted"/>
<evidence type="ECO:0000256" key="1">
    <source>
        <dbReference type="SAM" id="Phobius"/>
    </source>
</evidence>
<organism evidence="3 4">
    <name type="scientific">Pseudopithomyces chartarum</name>
    <dbReference type="NCBI Taxonomy" id="1892770"/>
    <lineage>
        <taxon>Eukaryota</taxon>
        <taxon>Fungi</taxon>
        <taxon>Dikarya</taxon>
        <taxon>Ascomycota</taxon>
        <taxon>Pezizomycotina</taxon>
        <taxon>Dothideomycetes</taxon>
        <taxon>Pleosporomycetidae</taxon>
        <taxon>Pleosporales</taxon>
        <taxon>Massarineae</taxon>
        <taxon>Didymosphaeriaceae</taxon>
        <taxon>Pseudopithomyces</taxon>
    </lineage>
</organism>